<evidence type="ECO:0000256" key="5">
    <source>
        <dbReference type="ARBA" id="ARBA00024934"/>
    </source>
</evidence>
<dbReference type="InterPro" id="IPR001444">
    <property type="entry name" value="Flag_bb_rod_N"/>
</dbReference>
<dbReference type="RefSeq" id="WP_263372216.1">
    <property type="nucleotide sequence ID" value="NZ_JAGSYD010000004.1"/>
</dbReference>
<evidence type="ECO:0000256" key="2">
    <source>
        <dbReference type="ARBA" id="ARBA00009677"/>
    </source>
</evidence>
<comment type="similarity">
    <text evidence="2 6">Belongs to the flagella basal body rod proteins family.</text>
</comment>
<name>A0ABW1Z5Y4_9BACT</name>
<evidence type="ECO:0000256" key="3">
    <source>
        <dbReference type="ARBA" id="ARBA00014376"/>
    </source>
</evidence>
<keyword evidence="4 6" id="KW-0975">Bacterial flagellum</keyword>
<evidence type="ECO:0000256" key="4">
    <source>
        <dbReference type="ARBA" id="ARBA00023143"/>
    </source>
</evidence>
<comment type="subcellular location">
    <subcellularLocation>
        <location evidence="1 6">Bacterial flagellum basal body</location>
    </subcellularLocation>
</comment>
<comment type="function">
    <text evidence="5 6">Structural component of flagellum, the bacterial motility apparatus. Part of the rod structure of flagellar basal body.</text>
</comment>
<evidence type="ECO:0000256" key="6">
    <source>
        <dbReference type="PIRNR" id="PIRNR002889"/>
    </source>
</evidence>
<proteinExistence type="inferred from homology"/>
<dbReference type="InterPro" id="IPR006300">
    <property type="entry name" value="FlgB"/>
</dbReference>
<feature type="domain" description="Flagellar basal body rod protein N-terminal" evidence="7">
    <location>
        <begin position="21"/>
        <end position="38"/>
    </location>
</feature>
<dbReference type="PANTHER" id="PTHR30435">
    <property type="entry name" value="FLAGELLAR PROTEIN"/>
    <property type="match status" value="1"/>
</dbReference>
<dbReference type="PIRSF" id="PIRSF002889">
    <property type="entry name" value="Rod_FlgB"/>
    <property type="match status" value="1"/>
</dbReference>
<dbReference type="Proteomes" id="UP001596391">
    <property type="component" value="Unassembled WGS sequence"/>
</dbReference>
<dbReference type="PANTHER" id="PTHR30435:SF12">
    <property type="entry name" value="FLAGELLAR BASAL BODY ROD PROTEIN FLGB"/>
    <property type="match status" value="1"/>
</dbReference>
<evidence type="ECO:0000256" key="1">
    <source>
        <dbReference type="ARBA" id="ARBA00004117"/>
    </source>
</evidence>
<organism evidence="8 9">
    <name type="scientific">Granulicella cerasi</name>
    <dbReference type="NCBI Taxonomy" id="741063"/>
    <lineage>
        <taxon>Bacteria</taxon>
        <taxon>Pseudomonadati</taxon>
        <taxon>Acidobacteriota</taxon>
        <taxon>Terriglobia</taxon>
        <taxon>Terriglobales</taxon>
        <taxon>Acidobacteriaceae</taxon>
        <taxon>Granulicella</taxon>
    </lineage>
</organism>
<evidence type="ECO:0000313" key="9">
    <source>
        <dbReference type="Proteomes" id="UP001596391"/>
    </source>
</evidence>
<dbReference type="EMBL" id="JBHSWI010000001">
    <property type="protein sequence ID" value="MFC6644278.1"/>
    <property type="molecule type" value="Genomic_DNA"/>
</dbReference>
<keyword evidence="8" id="KW-0969">Cilium</keyword>
<protein>
    <recommendedName>
        <fullName evidence="3 6">Flagellar basal body rod protein FlgB</fullName>
    </recommendedName>
</protein>
<sequence length="121" mass="12987">MQIGSILSEAVGRYLDLTTDQMKLTASNLANIDTPGYKTQGIDFASAFSGAIKSLGDDASTVSTPQVSDVQGLVARGDGNNVSMDRESLDLAKEQLQFRTGVEFLKHEYSRTMSAIHADAK</sequence>
<gene>
    <name evidence="8" type="ORF">ACFQBQ_01460</name>
</gene>
<keyword evidence="9" id="KW-1185">Reference proteome</keyword>
<dbReference type="Pfam" id="PF00460">
    <property type="entry name" value="Flg_bb_rod"/>
    <property type="match status" value="1"/>
</dbReference>
<reference evidence="9" key="1">
    <citation type="journal article" date="2019" name="Int. J. Syst. Evol. Microbiol.">
        <title>The Global Catalogue of Microorganisms (GCM) 10K type strain sequencing project: providing services to taxonomists for standard genome sequencing and annotation.</title>
        <authorList>
            <consortium name="The Broad Institute Genomics Platform"/>
            <consortium name="The Broad Institute Genome Sequencing Center for Infectious Disease"/>
            <person name="Wu L."/>
            <person name="Ma J."/>
        </authorList>
    </citation>
    <scope>NUCLEOTIDE SEQUENCE [LARGE SCALE GENOMIC DNA]</scope>
    <source>
        <strain evidence="9">CGMCC 1.16026</strain>
    </source>
</reference>
<evidence type="ECO:0000313" key="8">
    <source>
        <dbReference type="EMBL" id="MFC6644278.1"/>
    </source>
</evidence>
<dbReference type="InterPro" id="IPR019776">
    <property type="entry name" value="Flagellar_basal_body_rod_CS"/>
</dbReference>
<comment type="subunit">
    <text evidence="6">The basal body constitutes a major portion of the flagellar organelle and consists of a number of rings mounted on a central rod.</text>
</comment>
<comment type="caution">
    <text evidence="8">The sequence shown here is derived from an EMBL/GenBank/DDBJ whole genome shotgun (WGS) entry which is preliminary data.</text>
</comment>
<accession>A0ABW1Z5Y4</accession>
<evidence type="ECO:0000259" key="7">
    <source>
        <dbReference type="Pfam" id="PF00460"/>
    </source>
</evidence>
<keyword evidence="8" id="KW-0282">Flagellum</keyword>
<dbReference type="PROSITE" id="PS00588">
    <property type="entry name" value="FLAGELLA_BB_ROD"/>
    <property type="match status" value="1"/>
</dbReference>
<keyword evidence="8" id="KW-0966">Cell projection</keyword>